<sequence>MNELQLIQSKIYEIRGQKVMLDFDLAEMYGLETKRLKEAVRRNIDRFEGDDFMFQLTKEEVTELSRSQIATLNKGRGYNIKYAPFAFGELGIAMLSSVLNSKTAIEINRGIMRAFVVVRQLLTHPSIDRISGLQCEIQELKEYIEDVFADYNDINDDTRMQLELINQTLAELQSQKRMIEKPRNPIGFIKPKE</sequence>
<dbReference type="Proteomes" id="UP000070319">
    <property type="component" value="Unassembled WGS sequence"/>
</dbReference>
<evidence type="ECO:0000313" key="2">
    <source>
        <dbReference type="EMBL" id="KXT40854.1"/>
    </source>
</evidence>
<dbReference type="PATRIC" id="fig|329854.7.peg.5223"/>
<organism evidence="2">
    <name type="scientific">Bacteroides intestinalis</name>
    <dbReference type="NCBI Taxonomy" id="329854"/>
    <lineage>
        <taxon>Bacteria</taxon>
        <taxon>Pseudomonadati</taxon>
        <taxon>Bacteroidota</taxon>
        <taxon>Bacteroidia</taxon>
        <taxon>Bacteroidales</taxon>
        <taxon>Bacteroidaceae</taxon>
        <taxon>Bacteroides</taxon>
    </lineage>
</organism>
<reference evidence="2 3" key="1">
    <citation type="submission" date="2016-02" db="EMBL/GenBank/DDBJ databases">
        <authorList>
            <person name="Wen L."/>
            <person name="He K."/>
            <person name="Yang H."/>
        </authorList>
    </citation>
    <scope>NUCLEOTIDE SEQUENCE [LARGE SCALE GENOMIC DNA]</scope>
    <source>
        <strain evidence="2 3">KLE1704</strain>
    </source>
</reference>
<evidence type="ECO:0000259" key="1">
    <source>
        <dbReference type="Pfam" id="PF10543"/>
    </source>
</evidence>
<protein>
    <recommendedName>
        <fullName evidence="1">KilA-N DNA-binding domain-containing protein</fullName>
    </recommendedName>
</protein>
<evidence type="ECO:0000313" key="3">
    <source>
        <dbReference type="Proteomes" id="UP000070319"/>
    </source>
</evidence>
<feature type="domain" description="KilA-N DNA-binding" evidence="1">
    <location>
        <begin position="9"/>
        <end position="98"/>
    </location>
</feature>
<dbReference type="EMBL" id="LTDF01000176">
    <property type="protein sequence ID" value="KXT40854.1"/>
    <property type="molecule type" value="Genomic_DNA"/>
</dbReference>
<dbReference type="AlphaFoldDB" id="A0A139KNT7"/>
<accession>A0A139KNT7</accession>
<comment type="caution">
    <text evidence="2">The sequence shown here is derived from an EMBL/GenBank/DDBJ whole genome shotgun (WGS) entry which is preliminary data.</text>
</comment>
<dbReference type="InterPro" id="IPR018873">
    <property type="entry name" value="KilA-N_DNA-bd_domain"/>
</dbReference>
<dbReference type="RefSeq" id="WP_061438239.1">
    <property type="nucleotide sequence ID" value="NZ_KQ968741.1"/>
</dbReference>
<dbReference type="Pfam" id="PF10543">
    <property type="entry name" value="ORF6N"/>
    <property type="match status" value="1"/>
</dbReference>
<gene>
    <name evidence="2" type="ORF">HMPREF2531_05153</name>
</gene>
<proteinExistence type="predicted"/>
<name>A0A139KNT7_9BACE</name>